<sequence length="240" mass="26391">MLLPSCTTIFFSIAASAGRLSRASNTRRTFSAKAFCSSREAPIGWPGRGGWCRQFTAYPHSPYHRRPASTVSRASLSIRRMTAKDEDIVWSMLQLAAHEPSLESVRSQPQLLKYARSWGCREGDFGVVAEEDRRPVGAAWARLYSGDEKGLGHVDDDIPELAVAVVPGHQGKGVGSSLMRALISEARQLDYRALSLSCRTDNPALRLYQRLGFEAVAGSKVTNRVGGTSETYVLLLDEWS</sequence>
<dbReference type="InterPro" id="IPR016181">
    <property type="entry name" value="Acyl_CoA_acyltransferase"/>
</dbReference>
<dbReference type="Pfam" id="PF00583">
    <property type="entry name" value="Acetyltransf_1"/>
    <property type="match status" value="1"/>
</dbReference>
<proteinExistence type="predicted"/>
<dbReference type="SUPFAM" id="SSF55729">
    <property type="entry name" value="Acyl-CoA N-acyltransferases (Nat)"/>
    <property type="match status" value="1"/>
</dbReference>
<dbReference type="InterPro" id="IPR050832">
    <property type="entry name" value="Bact_Acetyltransf"/>
</dbReference>
<dbReference type="CDD" id="cd04301">
    <property type="entry name" value="NAT_SF"/>
    <property type="match status" value="1"/>
</dbReference>
<protein>
    <recommendedName>
        <fullName evidence="3">N-acetyltransferase domain-containing protein</fullName>
    </recommendedName>
</protein>
<dbReference type="GO" id="GO:0016747">
    <property type="term" value="F:acyltransferase activity, transferring groups other than amino-acyl groups"/>
    <property type="evidence" value="ECO:0007669"/>
    <property type="project" value="InterPro"/>
</dbReference>
<name>A0A7S4DSM8_9EUKA</name>
<evidence type="ECO:0000313" key="4">
    <source>
        <dbReference type="EMBL" id="CAE0668171.1"/>
    </source>
</evidence>
<keyword evidence="2" id="KW-0012">Acyltransferase</keyword>
<keyword evidence="1" id="KW-0808">Transferase</keyword>
<evidence type="ECO:0000259" key="3">
    <source>
        <dbReference type="PROSITE" id="PS51186"/>
    </source>
</evidence>
<dbReference type="EMBL" id="HBIV01027645">
    <property type="protein sequence ID" value="CAE0668171.1"/>
    <property type="molecule type" value="Transcribed_RNA"/>
</dbReference>
<feature type="domain" description="N-acetyltransferase" evidence="3">
    <location>
        <begin position="76"/>
        <end position="238"/>
    </location>
</feature>
<dbReference type="InterPro" id="IPR000182">
    <property type="entry name" value="GNAT_dom"/>
</dbReference>
<gene>
    <name evidence="4" type="ORF">LGLO00237_LOCUS19794</name>
</gene>
<dbReference type="PROSITE" id="PS51186">
    <property type="entry name" value="GNAT"/>
    <property type="match status" value="1"/>
</dbReference>
<organism evidence="4">
    <name type="scientific">Lotharella globosa</name>
    <dbReference type="NCBI Taxonomy" id="91324"/>
    <lineage>
        <taxon>Eukaryota</taxon>
        <taxon>Sar</taxon>
        <taxon>Rhizaria</taxon>
        <taxon>Cercozoa</taxon>
        <taxon>Chlorarachniophyceae</taxon>
        <taxon>Lotharella</taxon>
    </lineage>
</organism>
<evidence type="ECO:0000256" key="2">
    <source>
        <dbReference type="ARBA" id="ARBA00023315"/>
    </source>
</evidence>
<dbReference type="Gene3D" id="3.40.630.30">
    <property type="match status" value="1"/>
</dbReference>
<reference evidence="4" key="1">
    <citation type="submission" date="2021-01" db="EMBL/GenBank/DDBJ databases">
        <authorList>
            <person name="Corre E."/>
            <person name="Pelletier E."/>
            <person name="Niang G."/>
            <person name="Scheremetjew M."/>
            <person name="Finn R."/>
            <person name="Kale V."/>
            <person name="Holt S."/>
            <person name="Cochrane G."/>
            <person name="Meng A."/>
            <person name="Brown T."/>
            <person name="Cohen L."/>
        </authorList>
    </citation>
    <scope>NUCLEOTIDE SEQUENCE</scope>
    <source>
        <strain evidence="4">CCCM811</strain>
    </source>
</reference>
<accession>A0A7S4DSM8</accession>
<evidence type="ECO:0000256" key="1">
    <source>
        <dbReference type="ARBA" id="ARBA00022679"/>
    </source>
</evidence>
<dbReference type="PANTHER" id="PTHR43877">
    <property type="entry name" value="AMINOALKYLPHOSPHONATE N-ACETYLTRANSFERASE-RELATED-RELATED"/>
    <property type="match status" value="1"/>
</dbReference>
<dbReference type="PANTHER" id="PTHR43877:SF1">
    <property type="entry name" value="ACETYLTRANSFERASE"/>
    <property type="match status" value="1"/>
</dbReference>
<dbReference type="AlphaFoldDB" id="A0A7S4DSM8"/>